<organism evidence="2 3">
    <name type="scientific">Golovinomyces cichoracearum</name>
    <dbReference type="NCBI Taxonomy" id="62708"/>
    <lineage>
        <taxon>Eukaryota</taxon>
        <taxon>Fungi</taxon>
        <taxon>Dikarya</taxon>
        <taxon>Ascomycota</taxon>
        <taxon>Pezizomycotina</taxon>
        <taxon>Leotiomycetes</taxon>
        <taxon>Erysiphales</taxon>
        <taxon>Erysiphaceae</taxon>
        <taxon>Golovinomyces</taxon>
    </lineage>
</organism>
<name>A0A420HWJ4_9PEZI</name>
<feature type="compositionally biased region" description="Polar residues" evidence="1">
    <location>
        <begin position="37"/>
        <end position="47"/>
    </location>
</feature>
<feature type="region of interest" description="Disordered" evidence="1">
    <location>
        <begin position="26"/>
        <end position="66"/>
    </location>
</feature>
<accession>A0A420HWJ4</accession>
<dbReference type="AlphaFoldDB" id="A0A420HWJ4"/>
<sequence>IEHEQSEDRKLVEKRHNTVERYLKELLSKREEAAPATSKTEQLTTNSKGKEPHTKTTDPDVDTNQIPIQRNSAGRLLILSNSDQRSNLTPGEIMADALFPEDINHESFASANNKVILKPEWQLAEANAEVFTKLSHIQTALQIALIPYHLWAH</sequence>
<evidence type="ECO:0000313" key="3">
    <source>
        <dbReference type="Proteomes" id="UP000285405"/>
    </source>
</evidence>
<comment type="caution">
    <text evidence="2">The sequence shown here is derived from an EMBL/GenBank/DDBJ whole genome shotgun (WGS) entry which is preliminary data.</text>
</comment>
<evidence type="ECO:0000256" key="1">
    <source>
        <dbReference type="SAM" id="MobiDB-lite"/>
    </source>
</evidence>
<protein>
    <submittedName>
        <fullName evidence="2">Uncharacterized protein</fullName>
    </submittedName>
</protein>
<feature type="compositionally biased region" description="Basic and acidic residues" evidence="1">
    <location>
        <begin position="48"/>
        <end position="58"/>
    </location>
</feature>
<feature type="non-terminal residue" evidence="2">
    <location>
        <position position="1"/>
    </location>
</feature>
<evidence type="ECO:0000313" key="2">
    <source>
        <dbReference type="EMBL" id="RKF61729.1"/>
    </source>
</evidence>
<dbReference type="Proteomes" id="UP000285405">
    <property type="component" value="Unassembled WGS sequence"/>
</dbReference>
<proteinExistence type="predicted"/>
<gene>
    <name evidence="2" type="ORF">GcC1_153020</name>
</gene>
<dbReference type="OrthoDB" id="4771581at2759"/>
<feature type="non-terminal residue" evidence="2">
    <location>
        <position position="153"/>
    </location>
</feature>
<dbReference type="EMBL" id="MCBR01015370">
    <property type="protein sequence ID" value="RKF61729.1"/>
    <property type="molecule type" value="Genomic_DNA"/>
</dbReference>
<reference evidence="2 3" key="1">
    <citation type="journal article" date="2018" name="BMC Genomics">
        <title>Comparative genome analyses reveal sequence features reflecting distinct modes of host-adaptation between dicot and monocot powdery mildew.</title>
        <authorList>
            <person name="Wu Y."/>
            <person name="Ma X."/>
            <person name="Pan Z."/>
            <person name="Kale S.D."/>
            <person name="Song Y."/>
            <person name="King H."/>
            <person name="Zhang Q."/>
            <person name="Presley C."/>
            <person name="Deng X."/>
            <person name="Wei C.I."/>
            <person name="Xiao S."/>
        </authorList>
    </citation>
    <scope>NUCLEOTIDE SEQUENCE [LARGE SCALE GENOMIC DNA]</scope>
    <source>
        <strain evidence="2">UCSC1</strain>
    </source>
</reference>